<dbReference type="AlphaFoldDB" id="A0AAV7TJ98"/>
<evidence type="ECO:0000313" key="3">
    <source>
        <dbReference type="Proteomes" id="UP001066276"/>
    </source>
</evidence>
<organism evidence="2 3">
    <name type="scientific">Pleurodeles waltl</name>
    <name type="common">Iberian ribbed newt</name>
    <dbReference type="NCBI Taxonomy" id="8319"/>
    <lineage>
        <taxon>Eukaryota</taxon>
        <taxon>Metazoa</taxon>
        <taxon>Chordata</taxon>
        <taxon>Craniata</taxon>
        <taxon>Vertebrata</taxon>
        <taxon>Euteleostomi</taxon>
        <taxon>Amphibia</taxon>
        <taxon>Batrachia</taxon>
        <taxon>Caudata</taxon>
        <taxon>Salamandroidea</taxon>
        <taxon>Salamandridae</taxon>
        <taxon>Pleurodelinae</taxon>
        <taxon>Pleurodeles</taxon>
    </lineage>
</organism>
<proteinExistence type="predicted"/>
<keyword evidence="3" id="KW-1185">Reference proteome</keyword>
<protein>
    <submittedName>
        <fullName evidence="2">Uncharacterized protein</fullName>
    </submittedName>
</protein>
<evidence type="ECO:0000256" key="1">
    <source>
        <dbReference type="SAM" id="MobiDB-lite"/>
    </source>
</evidence>
<feature type="region of interest" description="Disordered" evidence="1">
    <location>
        <begin position="1"/>
        <end position="110"/>
    </location>
</feature>
<feature type="region of interest" description="Disordered" evidence="1">
    <location>
        <begin position="148"/>
        <end position="174"/>
    </location>
</feature>
<dbReference type="Proteomes" id="UP001066276">
    <property type="component" value="Chromosome 3_2"/>
</dbReference>
<sequence length="174" mass="18302">MEAGTRARPTRRTAPSEGAAPPGHLRCSSAISGVSVRAQRPGHRSRDVGRSGAAHTQHPARRGRPQRPRREARAPSAAGQQVCGGDRGAQAGNAREPRGPRARQLEPTDVGSGCTAVSASVTNSPGYGLHVCWFFLRIWPLGREALPRGGGDQLRPRQGAGYLALGGPRAEPQS</sequence>
<feature type="compositionally biased region" description="Basic residues" evidence="1">
    <location>
        <begin position="58"/>
        <end position="67"/>
    </location>
</feature>
<accession>A0AAV7TJ98</accession>
<comment type="caution">
    <text evidence="2">The sequence shown here is derived from an EMBL/GenBank/DDBJ whole genome shotgun (WGS) entry which is preliminary data.</text>
</comment>
<dbReference type="EMBL" id="JANPWB010000006">
    <property type="protein sequence ID" value="KAJ1176521.1"/>
    <property type="molecule type" value="Genomic_DNA"/>
</dbReference>
<name>A0AAV7TJ98_PLEWA</name>
<feature type="compositionally biased region" description="Basic and acidic residues" evidence="1">
    <location>
        <begin position="95"/>
        <end position="106"/>
    </location>
</feature>
<reference evidence="2" key="1">
    <citation type="journal article" date="2022" name="bioRxiv">
        <title>Sequencing and chromosome-scale assembly of the giantPleurodeles waltlgenome.</title>
        <authorList>
            <person name="Brown T."/>
            <person name="Elewa A."/>
            <person name="Iarovenko S."/>
            <person name="Subramanian E."/>
            <person name="Araus A.J."/>
            <person name="Petzold A."/>
            <person name="Susuki M."/>
            <person name="Suzuki K.-i.T."/>
            <person name="Hayashi T."/>
            <person name="Toyoda A."/>
            <person name="Oliveira C."/>
            <person name="Osipova E."/>
            <person name="Leigh N.D."/>
            <person name="Simon A."/>
            <person name="Yun M.H."/>
        </authorList>
    </citation>
    <scope>NUCLEOTIDE SEQUENCE</scope>
    <source>
        <strain evidence="2">20211129_DDA</strain>
        <tissue evidence="2">Liver</tissue>
    </source>
</reference>
<gene>
    <name evidence="2" type="ORF">NDU88_001799</name>
</gene>
<evidence type="ECO:0000313" key="2">
    <source>
        <dbReference type="EMBL" id="KAJ1176521.1"/>
    </source>
</evidence>